<dbReference type="AlphaFoldDB" id="A0A5B8MLJ5"/>
<organism evidence="9 10">
    <name type="scientific">Chloropicon primus</name>
    <dbReference type="NCBI Taxonomy" id="1764295"/>
    <lineage>
        <taxon>Eukaryota</taxon>
        <taxon>Viridiplantae</taxon>
        <taxon>Chlorophyta</taxon>
        <taxon>Chloropicophyceae</taxon>
        <taxon>Chloropicales</taxon>
        <taxon>Chloropicaceae</taxon>
        <taxon>Chloropicon</taxon>
    </lineage>
</organism>
<dbReference type="STRING" id="1764295.A0A5B8MLJ5"/>
<proteinExistence type="inferred from homology"/>
<dbReference type="PANTHER" id="PTHR21443">
    <property type="entry name" value="CONSERVED OLIGOMERIC GOLGI COMPLEX COMPONENT 7"/>
    <property type="match status" value="1"/>
</dbReference>
<name>A0A5B8MLJ5_9CHLO</name>
<dbReference type="GO" id="GO:0006890">
    <property type="term" value="P:retrograde vesicle-mediated transport, Golgi to endoplasmic reticulum"/>
    <property type="evidence" value="ECO:0007669"/>
    <property type="project" value="TreeGrafter"/>
</dbReference>
<dbReference type="Proteomes" id="UP000316726">
    <property type="component" value="Chromosome 5"/>
</dbReference>
<evidence type="ECO:0000256" key="5">
    <source>
        <dbReference type="ARBA" id="ARBA00022927"/>
    </source>
</evidence>
<evidence type="ECO:0000256" key="2">
    <source>
        <dbReference type="ARBA" id="ARBA00005831"/>
    </source>
</evidence>
<evidence type="ECO:0000256" key="7">
    <source>
        <dbReference type="ARBA" id="ARBA00023136"/>
    </source>
</evidence>
<evidence type="ECO:0000256" key="3">
    <source>
        <dbReference type="ARBA" id="ARBA00020984"/>
    </source>
</evidence>
<comment type="similarity">
    <text evidence="2">Belongs to the COG7 family.</text>
</comment>
<dbReference type="GO" id="GO:0017119">
    <property type="term" value="C:Golgi transport complex"/>
    <property type="evidence" value="ECO:0007669"/>
    <property type="project" value="InterPro"/>
</dbReference>
<accession>A0A5B8MLJ5</accession>
<keyword evidence="10" id="KW-1185">Reference proteome</keyword>
<protein>
    <recommendedName>
        <fullName evidence="3">Conserved oligomeric Golgi complex subunit 7</fullName>
    </recommendedName>
    <alternativeName>
        <fullName evidence="8">Component of oligomeric Golgi complex 7</fullName>
    </alternativeName>
</protein>
<dbReference type="GO" id="GO:0006886">
    <property type="term" value="P:intracellular protein transport"/>
    <property type="evidence" value="ECO:0007669"/>
    <property type="project" value="InterPro"/>
</dbReference>
<evidence type="ECO:0000256" key="1">
    <source>
        <dbReference type="ARBA" id="ARBA00004395"/>
    </source>
</evidence>
<evidence type="ECO:0000256" key="6">
    <source>
        <dbReference type="ARBA" id="ARBA00023034"/>
    </source>
</evidence>
<dbReference type="Pfam" id="PF10191">
    <property type="entry name" value="COG7"/>
    <property type="match status" value="2"/>
</dbReference>
<dbReference type="GO" id="GO:0007030">
    <property type="term" value="P:Golgi organization"/>
    <property type="evidence" value="ECO:0007669"/>
    <property type="project" value="TreeGrafter"/>
</dbReference>
<dbReference type="InterPro" id="IPR019335">
    <property type="entry name" value="COG7"/>
</dbReference>
<sequence length="789" mass="86239">MTVTDLFDGGQDAPSWLNERLSGIEGGNEDDLLEALGELEVKLQLKADDVEASMEGVAKDAHEEIPLARAELSELRQRAGGVANRLHSCQSLLSNVDGVADGVLVMDRVQTNMRMARDKLSEAAGMAQLLATVDQTFKQGNLTTIGRQLKQISEGLESVSGVPEFAGVETKLHEFEERLQQMVEAPLQKAFEDHDAQAVKHLSSILSLGSKDDAIGTLFVSAKISQLQSSWETFGGLGVGKNAVAGEVGSGKVVTFEDWLPEWLRNVLTVVESEHKWCLEILPEQADNLFMTLVETCFIGIKQSFKNRLQNTLSATKLAYDAGDSSVSPLQVLLKVKSGLKEFLTSVSYVLNRRFDDSQQKKGKLLECLALCTYGQIKDQVLLYPLLERQEITGLHNKLAGDLMLPTAKLKQATHSQSASIADSIEACTNAVHSIIGPSCEVGASSVERCMSITDGFKIDELLLVVDECLAAFLSKICLTLRVIKDCVTSVKGSMEGQEGSEVSYDYSQQALPQDLLVAILRVLQIAALFSNSVGNLEESLRTSVASLRSRMESGSFEGIHIWFTLFPGQKEEHQSKLARLEAPLPSAKKAMKDFASSAEDLVLDFMMVKVKESLQGIKESKLWSRTEEKDKTFDLPSFSVFPSKHVTSLGEYLLVIPQQFEVLDDLEELSPTGSEAKERREGDQASEPSSFAAEWISKIVEEASKLYTRDILRIPRLSENGCSQLQADIDYLGNILQALFVSAPVALSTIAANLSLSAEEVKDPSSSRPKDCDGMAWDTVVKMRGGGG</sequence>
<dbReference type="GO" id="GO:0000139">
    <property type="term" value="C:Golgi membrane"/>
    <property type="evidence" value="ECO:0007669"/>
    <property type="project" value="UniProtKB-SubCell"/>
</dbReference>
<dbReference type="PANTHER" id="PTHR21443:SF0">
    <property type="entry name" value="CONSERVED OLIGOMERIC GOLGI COMPLEX SUBUNIT 7"/>
    <property type="match status" value="1"/>
</dbReference>
<gene>
    <name evidence="9" type="ORF">A3770_05p38150</name>
</gene>
<reference evidence="9 10" key="1">
    <citation type="submission" date="2018-07" db="EMBL/GenBank/DDBJ databases">
        <title>The complete nuclear genome of the prasinophyte Chloropicon primus (CCMP1205).</title>
        <authorList>
            <person name="Pombert J.-F."/>
            <person name="Otis C."/>
            <person name="Turmel M."/>
            <person name="Lemieux C."/>
        </authorList>
    </citation>
    <scope>NUCLEOTIDE SEQUENCE [LARGE SCALE GENOMIC DNA]</scope>
    <source>
        <strain evidence="9 10">CCMP1205</strain>
    </source>
</reference>
<evidence type="ECO:0000313" key="10">
    <source>
        <dbReference type="Proteomes" id="UP000316726"/>
    </source>
</evidence>
<dbReference type="EMBL" id="CP031038">
    <property type="protein sequence ID" value="QDZ21297.1"/>
    <property type="molecule type" value="Genomic_DNA"/>
</dbReference>
<keyword evidence="5" id="KW-0653">Protein transport</keyword>
<dbReference type="OrthoDB" id="245173at2759"/>
<evidence type="ECO:0000256" key="4">
    <source>
        <dbReference type="ARBA" id="ARBA00022448"/>
    </source>
</evidence>
<comment type="subcellular location">
    <subcellularLocation>
        <location evidence="1">Golgi apparatus membrane</location>
        <topology evidence="1">Peripheral membrane protein</topology>
    </subcellularLocation>
</comment>
<keyword evidence="7" id="KW-0472">Membrane</keyword>
<keyword evidence="4" id="KW-0813">Transport</keyword>
<evidence type="ECO:0000256" key="8">
    <source>
        <dbReference type="ARBA" id="ARBA00031345"/>
    </source>
</evidence>
<keyword evidence="6" id="KW-0333">Golgi apparatus</keyword>
<evidence type="ECO:0000313" key="9">
    <source>
        <dbReference type="EMBL" id="QDZ21297.1"/>
    </source>
</evidence>